<evidence type="ECO:0000313" key="3">
    <source>
        <dbReference type="Proteomes" id="UP000004836"/>
    </source>
</evidence>
<dbReference type="eggNOG" id="ENOG5032S7J">
    <property type="taxonomic scope" value="Bacteria"/>
</dbReference>
<protein>
    <recommendedName>
        <fullName evidence="4">Monooxygenase</fullName>
    </recommendedName>
</protein>
<dbReference type="Pfam" id="PF02406">
    <property type="entry name" value="MmoB_DmpM"/>
    <property type="match status" value="1"/>
</dbReference>
<dbReference type="InterPro" id="IPR003454">
    <property type="entry name" value="MOase_MmoB_DmpM"/>
</dbReference>
<dbReference type="InterPro" id="IPR036889">
    <property type="entry name" value="mOase_MmoB_DmpM_sf"/>
</dbReference>
<dbReference type="STRING" id="1220535.IMCC14465_18210"/>
<organism evidence="2 3">
    <name type="scientific">alpha proteobacterium IMCC14465</name>
    <dbReference type="NCBI Taxonomy" id="1220535"/>
    <lineage>
        <taxon>Bacteria</taxon>
        <taxon>Pseudomonadati</taxon>
        <taxon>Pseudomonadota</taxon>
        <taxon>Alphaproteobacteria</taxon>
        <taxon>PS1 clade</taxon>
    </lineage>
</organism>
<gene>
    <name evidence="2" type="ORF">IMCC14465_18210</name>
</gene>
<sequence length="83" mass="9443">MLNNDDSRPVLQAIEQDNPDCEIQQLPSLIKVDTSGPLRINRGSVEAFLGRDWEVQELHLSLVSLSGEVDEDDDYFELSWGKR</sequence>
<dbReference type="AlphaFoldDB" id="J9DET2"/>
<dbReference type="Proteomes" id="UP000004836">
    <property type="component" value="Unassembled WGS sequence"/>
</dbReference>
<evidence type="ECO:0008006" key="4">
    <source>
        <dbReference type="Google" id="ProtNLM"/>
    </source>
</evidence>
<dbReference type="GO" id="GO:0004497">
    <property type="term" value="F:monooxygenase activity"/>
    <property type="evidence" value="ECO:0007669"/>
    <property type="project" value="InterPro"/>
</dbReference>
<accession>J9DET2</accession>
<evidence type="ECO:0000313" key="2">
    <source>
        <dbReference type="EMBL" id="EJW20396.1"/>
    </source>
</evidence>
<name>J9DET2_9PROT</name>
<proteinExistence type="inferred from homology"/>
<reference evidence="2 3" key="1">
    <citation type="journal article" date="2012" name="J. Bacteriol.">
        <title>Genome Sequence of Strain IMCC14465, Isolated from the East Sea, Belonging to the PS1 Clade of Alphaproteobacteria.</title>
        <authorList>
            <person name="Yang S.J."/>
            <person name="Kang I."/>
            <person name="Cho J.C."/>
        </authorList>
    </citation>
    <scope>NUCLEOTIDE SEQUENCE [LARGE SCALE GENOMIC DNA]</scope>
    <source>
        <strain evidence="2 3">IMCC14465</strain>
    </source>
</reference>
<evidence type="ECO:0000256" key="1">
    <source>
        <dbReference type="ARBA" id="ARBA00006313"/>
    </source>
</evidence>
<comment type="caution">
    <text evidence="2">The sequence shown here is derived from an EMBL/GenBank/DDBJ whole genome shotgun (WGS) entry which is preliminary data.</text>
</comment>
<keyword evidence="3" id="KW-1185">Reference proteome</keyword>
<dbReference type="SUPFAM" id="SSF56029">
    <property type="entry name" value="Monooxygenase (hydroxylase) regulatory protein"/>
    <property type="match status" value="1"/>
</dbReference>
<dbReference type="EMBL" id="ALYF01000012">
    <property type="protein sequence ID" value="EJW20396.1"/>
    <property type="molecule type" value="Genomic_DNA"/>
</dbReference>
<dbReference type="Gene3D" id="3.90.56.10">
    <property type="entry name" value="Monooxygenase component MmoB/DmpM"/>
    <property type="match status" value="1"/>
</dbReference>
<comment type="similarity">
    <text evidence="1">Belongs to the TmoD/XamoD family.</text>
</comment>